<dbReference type="PATRIC" id="fig|1300349.4.peg.549"/>
<evidence type="ECO:0000313" key="4">
    <source>
        <dbReference type="Proteomes" id="UP000092484"/>
    </source>
</evidence>
<dbReference type="SUPFAM" id="SSF88659">
    <property type="entry name" value="Sigma3 and sigma4 domains of RNA polymerase sigma factors"/>
    <property type="match status" value="1"/>
</dbReference>
<dbReference type="InterPro" id="IPR046531">
    <property type="entry name" value="DUF6596"/>
</dbReference>
<dbReference type="InterPro" id="IPR036388">
    <property type="entry name" value="WH-like_DNA-bd_sf"/>
</dbReference>
<feature type="domain" description="DUF6596" evidence="2">
    <location>
        <begin position="164"/>
        <end position="267"/>
    </location>
</feature>
<dbReference type="Gene3D" id="1.10.10.10">
    <property type="entry name" value="Winged helix-like DNA-binding domain superfamily/Winged helix DNA-binding domain"/>
    <property type="match status" value="1"/>
</dbReference>
<dbReference type="Pfam" id="PF20239">
    <property type="entry name" value="DUF6596"/>
    <property type="match status" value="1"/>
</dbReference>
<dbReference type="Gene3D" id="1.10.1740.10">
    <property type="match status" value="1"/>
</dbReference>
<dbReference type="SUPFAM" id="SSF88946">
    <property type="entry name" value="Sigma2 domain of RNA polymerase sigma factors"/>
    <property type="match status" value="1"/>
</dbReference>
<sequence>MAARPRVVAALAAALRDLDAAEEAFADAAATCLALAEPPRDVAAWLYVAARRRAIDAIRKARAEARTADAMAGVSDMADILNLPEPIPDERLRLLFICCHPALAAEVRAALALRVICGLPVGAIAQLFVVSEATMFQRITRAKAKVREAGIAFEPPERRHWLERLDAVLLALELAFTAAYADAGGELSADIGEDLGAEVERLALLVAELLPQEPEALGLAALVLLARSRARARLDAEGAMVPLSRQDAAKWDFARIERARTILGQAAERGRSGPYQVMAAIQLTHARRAYDGAVDWGAVLRLYDVLLALRPSPMVALSRALALAQLEGAEAGLAALDALPDHRLALARPWHVARADLLAKAGRAGEAVAALDAALALEPPRAERLWLERRRAQLA</sequence>
<comment type="caution">
    <text evidence="3">The sequence shown here is derived from an EMBL/GenBank/DDBJ whole genome shotgun (WGS) entry which is preliminary data.</text>
</comment>
<dbReference type="RefSeq" id="WP_068862249.1">
    <property type="nucleotide sequence ID" value="NZ_LZYB01000001.1"/>
</dbReference>
<reference evidence="3 4" key="1">
    <citation type="submission" date="2016-06" db="EMBL/GenBank/DDBJ databases">
        <title>Genome sequence of Porphyrobacter dokdonensis DSW-74.</title>
        <authorList>
            <person name="Kim J.F."/>
            <person name="Song J.Y."/>
        </authorList>
    </citation>
    <scope>NUCLEOTIDE SEQUENCE [LARGE SCALE GENOMIC DNA]</scope>
    <source>
        <strain evidence="3 4">DSW-74</strain>
    </source>
</reference>
<accession>A0A1A7BMN5</accession>
<organism evidence="3 4">
    <name type="scientific">Erythrobacter dokdonensis DSW-74</name>
    <dbReference type="NCBI Taxonomy" id="1300349"/>
    <lineage>
        <taxon>Bacteria</taxon>
        <taxon>Pseudomonadati</taxon>
        <taxon>Pseudomonadota</taxon>
        <taxon>Alphaproteobacteria</taxon>
        <taxon>Sphingomonadales</taxon>
        <taxon>Erythrobacteraceae</taxon>
        <taxon>Erythrobacter/Porphyrobacter group</taxon>
        <taxon>Erythrobacter</taxon>
    </lineage>
</organism>
<dbReference type="Pfam" id="PF08281">
    <property type="entry name" value="Sigma70_r4_2"/>
    <property type="match status" value="1"/>
</dbReference>
<dbReference type="Proteomes" id="UP000092484">
    <property type="component" value="Unassembled WGS sequence"/>
</dbReference>
<evidence type="ECO:0000313" key="3">
    <source>
        <dbReference type="EMBL" id="OBV12420.1"/>
    </source>
</evidence>
<dbReference type="AlphaFoldDB" id="A0A1A7BMN5"/>
<dbReference type="EMBL" id="LZYB01000001">
    <property type="protein sequence ID" value="OBV12420.1"/>
    <property type="molecule type" value="Genomic_DNA"/>
</dbReference>
<dbReference type="GO" id="GO:0003677">
    <property type="term" value="F:DNA binding"/>
    <property type="evidence" value="ECO:0007669"/>
    <property type="project" value="InterPro"/>
</dbReference>
<keyword evidence="4" id="KW-1185">Reference proteome</keyword>
<dbReference type="STRING" id="1300349.I603_0551"/>
<dbReference type="InterPro" id="IPR013324">
    <property type="entry name" value="RNA_pol_sigma_r3/r4-like"/>
</dbReference>
<dbReference type="GO" id="GO:0006352">
    <property type="term" value="P:DNA-templated transcription initiation"/>
    <property type="evidence" value="ECO:0007669"/>
    <property type="project" value="InterPro"/>
</dbReference>
<dbReference type="GO" id="GO:0016987">
    <property type="term" value="F:sigma factor activity"/>
    <property type="evidence" value="ECO:0007669"/>
    <property type="project" value="InterPro"/>
</dbReference>
<proteinExistence type="predicted"/>
<gene>
    <name evidence="3" type="ORF">I603_0551</name>
</gene>
<dbReference type="InterPro" id="IPR013249">
    <property type="entry name" value="RNA_pol_sigma70_r4_t2"/>
</dbReference>
<evidence type="ECO:0000259" key="2">
    <source>
        <dbReference type="Pfam" id="PF20239"/>
    </source>
</evidence>
<dbReference type="PANTHER" id="PTHR47756">
    <property type="entry name" value="BLL6612 PROTEIN-RELATED"/>
    <property type="match status" value="1"/>
</dbReference>
<name>A0A1A7BMN5_9SPHN</name>
<evidence type="ECO:0000259" key="1">
    <source>
        <dbReference type="Pfam" id="PF08281"/>
    </source>
</evidence>
<dbReference type="PANTHER" id="PTHR47756:SF1">
    <property type="entry name" value="BLL0085 PROTEIN"/>
    <property type="match status" value="1"/>
</dbReference>
<protein>
    <submittedName>
        <fullName evidence="3">Putative RNA polymerase sigma-24 factor</fullName>
    </submittedName>
</protein>
<dbReference type="InterPro" id="IPR013325">
    <property type="entry name" value="RNA_pol_sigma_r2"/>
</dbReference>
<feature type="domain" description="RNA polymerase sigma factor 70 region 4 type 2" evidence="1">
    <location>
        <begin position="95"/>
        <end position="145"/>
    </location>
</feature>